<evidence type="ECO:0000256" key="2">
    <source>
        <dbReference type="RuleBase" id="RU003793"/>
    </source>
</evidence>
<accession>A0A1A8Z977</accession>
<keyword evidence="5" id="KW-0489">Methyltransferase</keyword>
<dbReference type="GO" id="GO:0008168">
    <property type="term" value="F:methyltransferase activity"/>
    <property type="evidence" value="ECO:0007669"/>
    <property type="project" value="UniProtKB-KW"/>
</dbReference>
<dbReference type="GO" id="GO:0005886">
    <property type="term" value="C:plasma membrane"/>
    <property type="evidence" value="ECO:0007669"/>
    <property type="project" value="TreeGrafter"/>
</dbReference>
<dbReference type="AlphaFoldDB" id="A0A1A8Z977"/>
<dbReference type="Gene3D" id="1.20.120.1220">
    <property type="match status" value="1"/>
</dbReference>
<feature type="domain" description="Prepilin type IV endopeptidase peptidase" evidence="4">
    <location>
        <begin position="88"/>
        <end position="197"/>
    </location>
</feature>
<keyword evidence="3" id="KW-0812">Transmembrane</keyword>
<dbReference type="GO" id="GO:0032259">
    <property type="term" value="P:methylation"/>
    <property type="evidence" value="ECO:0007669"/>
    <property type="project" value="UniProtKB-KW"/>
</dbReference>
<gene>
    <name evidence="5" type="ORF">GA0070621_0957</name>
</gene>
<keyword evidence="6" id="KW-1185">Reference proteome</keyword>
<feature type="transmembrane region" description="Helical" evidence="3">
    <location>
        <begin position="104"/>
        <end position="123"/>
    </location>
</feature>
<evidence type="ECO:0000256" key="3">
    <source>
        <dbReference type="SAM" id="Phobius"/>
    </source>
</evidence>
<keyword evidence="5" id="KW-0808">Transferase</keyword>
<dbReference type="InterPro" id="IPR050882">
    <property type="entry name" value="Prepilin_peptidase/N-MTase"/>
</dbReference>
<feature type="transmembrane region" description="Helical" evidence="3">
    <location>
        <begin position="55"/>
        <end position="84"/>
    </location>
</feature>
<dbReference type="EMBL" id="LT594324">
    <property type="protein sequence ID" value="SBT40419.1"/>
    <property type="molecule type" value="Genomic_DNA"/>
</dbReference>
<dbReference type="Proteomes" id="UP000198765">
    <property type="component" value="Chromosome I"/>
</dbReference>
<evidence type="ECO:0000256" key="1">
    <source>
        <dbReference type="ARBA" id="ARBA00005801"/>
    </source>
</evidence>
<dbReference type="PRINTS" id="PR00864">
    <property type="entry name" value="PREPILNPTASE"/>
</dbReference>
<feature type="transmembrane region" description="Helical" evidence="3">
    <location>
        <begin position="173"/>
        <end position="199"/>
    </location>
</feature>
<keyword evidence="3" id="KW-1133">Transmembrane helix</keyword>
<dbReference type="PATRIC" id="fig|299146.4.peg.982"/>
<dbReference type="GO" id="GO:0006465">
    <property type="term" value="P:signal peptide processing"/>
    <property type="evidence" value="ECO:0007669"/>
    <property type="project" value="TreeGrafter"/>
</dbReference>
<feature type="transmembrane region" description="Helical" evidence="3">
    <location>
        <begin position="211"/>
        <end position="229"/>
    </location>
</feature>
<evidence type="ECO:0000313" key="5">
    <source>
        <dbReference type="EMBL" id="SBT40419.1"/>
    </source>
</evidence>
<evidence type="ECO:0000313" key="6">
    <source>
        <dbReference type="Proteomes" id="UP000198765"/>
    </source>
</evidence>
<comment type="similarity">
    <text evidence="1 2">Belongs to the peptidase A24 family.</text>
</comment>
<feature type="transmembrane region" description="Helical" evidence="3">
    <location>
        <begin position="130"/>
        <end position="153"/>
    </location>
</feature>
<reference evidence="5 6" key="1">
    <citation type="submission" date="2016-06" db="EMBL/GenBank/DDBJ databases">
        <authorList>
            <person name="Kjaerup R.B."/>
            <person name="Dalgaard T.S."/>
            <person name="Juul-Madsen H.R."/>
        </authorList>
    </citation>
    <scope>NUCLEOTIDE SEQUENCE [LARGE SCALE GENOMIC DNA]</scope>
    <source>
        <strain evidence="5 6">DSM 45248</strain>
    </source>
</reference>
<proteinExistence type="inferred from homology"/>
<dbReference type="GO" id="GO:0004190">
    <property type="term" value="F:aspartic-type endopeptidase activity"/>
    <property type="evidence" value="ECO:0007669"/>
    <property type="project" value="InterPro"/>
</dbReference>
<protein>
    <submittedName>
        <fullName evidence="5">Leader peptidase (Prepilin peptidase) / N-methyltransferase</fullName>
    </submittedName>
</protein>
<dbReference type="Pfam" id="PF01478">
    <property type="entry name" value="Peptidase_A24"/>
    <property type="match status" value="1"/>
</dbReference>
<dbReference type="PANTHER" id="PTHR30487">
    <property type="entry name" value="TYPE 4 PREPILIN-LIKE PROTEINS LEADER PEPTIDE-PROCESSING ENZYME"/>
    <property type="match status" value="1"/>
</dbReference>
<dbReference type="PANTHER" id="PTHR30487:SF0">
    <property type="entry name" value="PREPILIN LEADER PEPTIDASE_N-METHYLTRANSFERASE-RELATED"/>
    <property type="match status" value="1"/>
</dbReference>
<evidence type="ECO:0000259" key="4">
    <source>
        <dbReference type="Pfam" id="PF01478"/>
    </source>
</evidence>
<dbReference type="InterPro" id="IPR014032">
    <property type="entry name" value="Peptidase_A24A_bac"/>
</dbReference>
<name>A0A1A8Z977_9ACTN</name>
<sequence>MRWLVVRLTVPAGQASRRTCGRCGVEVSPTGPGWTALLPGGRCGRYRHRVGAVPYLLELCVAVAVVIVVLAAPTIPVMLAGLWWAGCAVPLAFIDAQVHRLPDVLTLPAAAGVLVLLTVDAAASGSWDRLLSAAICAIVSALVFLSLGLVLGSRGMGLGDTKLLFSLTALLGWWGWGSALGGVLLGFLGSGLAGVVLLASRRAHPQTQIPMGPFLIAGALLMFALLAQAPSA</sequence>
<keyword evidence="3" id="KW-0472">Membrane</keyword>
<organism evidence="5 6">
    <name type="scientific">Micromonospora narathiwatensis</name>
    <dbReference type="NCBI Taxonomy" id="299146"/>
    <lineage>
        <taxon>Bacteria</taxon>
        <taxon>Bacillati</taxon>
        <taxon>Actinomycetota</taxon>
        <taxon>Actinomycetes</taxon>
        <taxon>Micromonosporales</taxon>
        <taxon>Micromonosporaceae</taxon>
        <taxon>Micromonospora</taxon>
    </lineage>
</organism>
<dbReference type="InterPro" id="IPR000045">
    <property type="entry name" value="Prepilin_IV_endopep_pep"/>
</dbReference>